<reference evidence="1 2" key="1">
    <citation type="submission" date="2021-06" db="EMBL/GenBank/DDBJ databases">
        <authorList>
            <person name="Kallberg Y."/>
            <person name="Tangrot J."/>
            <person name="Rosling A."/>
        </authorList>
    </citation>
    <scope>NUCLEOTIDE SEQUENCE [LARGE SCALE GENOMIC DNA]</scope>
    <source>
        <strain evidence="1 2">120-4 pot B 10/14</strain>
    </source>
</reference>
<organism evidence="1 2">
    <name type="scientific">Gigaspora margarita</name>
    <dbReference type="NCBI Taxonomy" id="4874"/>
    <lineage>
        <taxon>Eukaryota</taxon>
        <taxon>Fungi</taxon>
        <taxon>Fungi incertae sedis</taxon>
        <taxon>Mucoromycota</taxon>
        <taxon>Glomeromycotina</taxon>
        <taxon>Glomeromycetes</taxon>
        <taxon>Diversisporales</taxon>
        <taxon>Gigasporaceae</taxon>
        <taxon>Gigaspora</taxon>
    </lineage>
</organism>
<protein>
    <submittedName>
        <fullName evidence="1">37052_t:CDS:1</fullName>
    </submittedName>
</protein>
<dbReference type="EMBL" id="CAJVQB010091669">
    <property type="protein sequence ID" value="CAG8848364.1"/>
    <property type="molecule type" value="Genomic_DNA"/>
</dbReference>
<accession>A0ABN7X556</accession>
<sequence>GYKNWKKKLKEIEFDHIDAFENQIFDKGWEIKKELHANTKVVLD</sequence>
<name>A0ABN7X556_GIGMA</name>
<keyword evidence="2" id="KW-1185">Reference proteome</keyword>
<evidence type="ECO:0000313" key="1">
    <source>
        <dbReference type="EMBL" id="CAG8848364.1"/>
    </source>
</evidence>
<evidence type="ECO:0000313" key="2">
    <source>
        <dbReference type="Proteomes" id="UP000789901"/>
    </source>
</evidence>
<feature type="non-terminal residue" evidence="1">
    <location>
        <position position="1"/>
    </location>
</feature>
<proteinExistence type="predicted"/>
<gene>
    <name evidence="1" type="ORF">GMARGA_LOCUS39144</name>
</gene>
<comment type="caution">
    <text evidence="1">The sequence shown here is derived from an EMBL/GenBank/DDBJ whole genome shotgun (WGS) entry which is preliminary data.</text>
</comment>
<dbReference type="Proteomes" id="UP000789901">
    <property type="component" value="Unassembled WGS sequence"/>
</dbReference>